<name>A0A3P1XLV2_TANFO</name>
<feature type="signal peptide" evidence="1">
    <location>
        <begin position="1"/>
        <end position="25"/>
    </location>
</feature>
<dbReference type="InterPro" id="IPR005901">
    <property type="entry name" value="GLPGLI"/>
</dbReference>
<protein>
    <submittedName>
        <fullName evidence="2">GLPGLI family protein</fullName>
    </submittedName>
</protein>
<dbReference type="RefSeq" id="WP_124752036.1">
    <property type="nucleotide sequence ID" value="NZ_RQYS01000041.1"/>
</dbReference>
<keyword evidence="1" id="KW-0732">Signal</keyword>
<accession>A0A3P1XLV2</accession>
<proteinExistence type="predicted"/>
<comment type="caution">
    <text evidence="2">The sequence shown here is derived from an EMBL/GenBank/DDBJ whole genome shotgun (WGS) entry which is preliminary data.</text>
</comment>
<dbReference type="Proteomes" id="UP000278609">
    <property type="component" value="Unassembled WGS sequence"/>
</dbReference>
<evidence type="ECO:0000313" key="3">
    <source>
        <dbReference type="Proteomes" id="UP000278609"/>
    </source>
</evidence>
<dbReference type="Pfam" id="PF09697">
    <property type="entry name" value="Porph_ging"/>
    <property type="match status" value="1"/>
</dbReference>
<evidence type="ECO:0000256" key="1">
    <source>
        <dbReference type="SAM" id="SignalP"/>
    </source>
</evidence>
<reference evidence="2 3" key="1">
    <citation type="submission" date="2018-11" db="EMBL/GenBank/DDBJ databases">
        <title>Genomes From Bacteria Associated with the Canine Oral Cavity: a Test Case for Automated Genome-Based Taxonomic Assignment.</title>
        <authorList>
            <person name="Coil D.A."/>
            <person name="Jospin G."/>
            <person name="Darling A.E."/>
            <person name="Wallis C."/>
            <person name="Davis I.J."/>
            <person name="Harris S."/>
            <person name="Eisen J.A."/>
            <person name="Holcombe L.J."/>
            <person name="O'Flynn C."/>
        </authorList>
    </citation>
    <scope>NUCLEOTIDE SEQUENCE [LARGE SCALE GENOMIC DNA]</scope>
    <source>
        <strain evidence="2 3">OH2617_COT-023</strain>
    </source>
</reference>
<organism evidence="2 3">
    <name type="scientific">Tannerella forsythia</name>
    <name type="common">Bacteroides forsythus</name>
    <dbReference type="NCBI Taxonomy" id="28112"/>
    <lineage>
        <taxon>Bacteria</taxon>
        <taxon>Pseudomonadati</taxon>
        <taxon>Bacteroidota</taxon>
        <taxon>Bacteroidia</taxon>
        <taxon>Bacteroidales</taxon>
        <taxon>Tannerellaceae</taxon>
        <taxon>Tannerella</taxon>
    </lineage>
</organism>
<feature type="chain" id="PRO_5018294694" evidence="1">
    <location>
        <begin position="26"/>
        <end position="285"/>
    </location>
</feature>
<evidence type="ECO:0000313" key="2">
    <source>
        <dbReference type="EMBL" id="RRD59501.1"/>
    </source>
</evidence>
<dbReference type="AlphaFoldDB" id="A0A3P1XLV2"/>
<dbReference type="OrthoDB" id="1440774at2"/>
<gene>
    <name evidence="2" type="ORF">EII40_09575</name>
</gene>
<dbReference type="EMBL" id="RQYS01000041">
    <property type="protein sequence ID" value="RRD59501.1"/>
    <property type="molecule type" value="Genomic_DNA"/>
</dbReference>
<dbReference type="NCBIfam" id="TIGR01200">
    <property type="entry name" value="GLPGLI"/>
    <property type="match status" value="1"/>
</dbReference>
<sequence>MKRFNKIRLLWMLLLGLLFTNNGMSQSPVGNVTPLDIRKYTVLDSANYMFTYRLNFVRDTLKNRKETNSMVLLVGNNCSKFFNKFYLDYENMLQKLFQEGRVKNMDAVGLGGTEIYKYYAPKIQKATVLLFGVRNTVYTYTEKLQMQTWKIESEKKKIHNYFCQKATTSFLGRKYIAWFTPEIPVSEGPWKFYGLPGLILEVFDENRNYHFECVGIEKLKKKKPIVEYSVMYKKTDRKSVNKAIQKLHTHFTQMLISQGYVGEINGKELNAKNELTFIYNPIELE</sequence>